<evidence type="ECO:0000313" key="1">
    <source>
        <dbReference type="EMBL" id="KAJ8014786.1"/>
    </source>
</evidence>
<protein>
    <submittedName>
        <fullName evidence="1">Uncharacterized protein</fullName>
    </submittedName>
</protein>
<accession>A0ACC2HFJ6</accession>
<organism evidence="1 2">
    <name type="scientific">Dallia pectoralis</name>
    <name type="common">Alaska blackfish</name>
    <dbReference type="NCBI Taxonomy" id="75939"/>
    <lineage>
        <taxon>Eukaryota</taxon>
        <taxon>Metazoa</taxon>
        <taxon>Chordata</taxon>
        <taxon>Craniata</taxon>
        <taxon>Vertebrata</taxon>
        <taxon>Euteleostomi</taxon>
        <taxon>Actinopterygii</taxon>
        <taxon>Neopterygii</taxon>
        <taxon>Teleostei</taxon>
        <taxon>Protacanthopterygii</taxon>
        <taxon>Esociformes</taxon>
        <taxon>Umbridae</taxon>
        <taxon>Dallia</taxon>
    </lineage>
</organism>
<sequence>MHSSSDLQSPQHFPPATITLCWSPTWRESPAIWNSCLFVQILWLFLCSAIKDL</sequence>
<dbReference type="Proteomes" id="UP001157502">
    <property type="component" value="Chromosome 2"/>
</dbReference>
<comment type="caution">
    <text evidence="1">The sequence shown here is derived from an EMBL/GenBank/DDBJ whole genome shotgun (WGS) entry which is preliminary data.</text>
</comment>
<gene>
    <name evidence="1" type="ORF">DPEC_G00019360</name>
</gene>
<dbReference type="EMBL" id="CM055729">
    <property type="protein sequence ID" value="KAJ8014786.1"/>
    <property type="molecule type" value="Genomic_DNA"/>
</dbReference>
<evidence type="ECO:0000313" key="2">
    <source>
        <dbReference type="Proteomes" id="UP001157502"/>
    </source>
</evidence>
<reference evidence="1" key="1">
    <citation type="submission" date="2021-05" db="EMBL/GenBank/DDBJ databases">
        <authorList>
            <person name="Pan Q."/>
            <person name="Jouanno E."/>
            <person name="Zahm M."/>
            <person name="Klopp C."/>
            <person name="Cabau C."/>
            <person name="Louis A."/>
            <person name="Berthelot C."/>
            <person name="Parey E."/>
            <person name="Roest Crollius H."/>
            <person name="Montfort J."/>
            <person name="Robinson-Rechavi M."/>
            <person name="Bouchez O."/>
            <person name="Lampietro C."/>
            <person name="Lopez Roques C."/>
            <person name="Donnadieu C."/>
            <person name="Postlethwait J."/>
            <person name="Bobe J."/>
            <person name="Dillon D."/>
            <person name="Chandos A."/>
            <person name="von Hippel F."/>
            <person name="Guiguen Y."/>
        </authorList>
    </citation>
    <scope>NUCLEOTIDE SEQUENCE</scope>
    <source>
        <strain evidence="1">YG-Jan2019</strain>
    </source>
</reference>
<keyword evidence="2" id="KW-1185">Reference proteome</keyword>
<proteinExistence type="predicted"/>
<name>A0ACC2HFJ6_DALPE</name>